<sequence length="68" mass="7436">MTSKDKSVEDKPKGLRNVLYLGLVSFFTDFSTEMILGVLPTYLVNNLSVSKAILGAIEGSSELTSYVF</sequence>
<keyword evidence="1" id="KW-1133">Transmembrane helix</keyword>
<protein>
    <recommendedName>
        <fullName evidence="4">MFS transporter</fullName>
    </recommendedName>
</protein>
<dbReference type="AlphaFoldDB" id="A0A557SW94"/>
<gene>
    <name evidence="2" type="ORF">NARC_50055</name>
</gene>
<reference evidence="2 3" key="1">
    <citation type="journal article" date="2019" name="Front. Microbiol.">
        <title>Ammonia Oxidation by the Arctic Terrestrial Thaumarchaeote Candidatus Nitrosocosmicus arcticus Is Stimulated by Increasing Temperatures.</title>
        <authorList>
            <person name="Alves R.J.E."/>
            <person name="Kerou M."/>
            <person name="Zappe A."/>
            <person name="Bittner R."/>
            <person name="Abby S.S."/>
            <person name="Schmidt H.A."/>
            <person name="Pfeifer K."/>
            <person name="Schleper C."/>
        </authorList>
    </citation>
    <scope>NUCLEOTIDE SEQUENCE [LARGE SCALE GENOMIC DNA]</scope>
    <source>
        <strain evidence="2 3">Kfb</strain>
    </source>
</reference>
<evidence type="ECO:0000313" key="3">
    <source>
        <dbReference type="Proteomes" id="UP000315289"/>
    </source>
</evidence>
<comment type="caution">
    <text evidence="2">The sequence shown here is derived from an EMBL/GenBank/DDBJ whole genome shotgun (WGS) entry which is preliminary data.</text>
</comment>
<evidence type="ECO:0008006" key="4">
    <source>
        <dbReference type="Google" id="ProtNLM"/>
    </source>
</evidence>
<organism evidence="2 3">
    <name type="scientific">Candidatus Nitrosocosmicus arcticus</name>
    <dbReference type="NCBI Taxonomy" id="2035267"/>
    <lineage>
        <taxon>Archaea</taxon>
        <taxon>Nitrososphaerota</taxon>
        <taxon>Nitrososphaeria</taxon>
        <taxon>Nitrososphaerales</taxon>
        <taxon>Nitrososphaeraceae</taxon>
        <taxon>Candidatus Nitrosocosmicus</taxon>
    </lineage>
</organism>
<keyword evidence="3" id="KW-1185">Reference proteome</keyword>
<evidence type="ECO:0000313" key="2">
    <source>
        <dbReference type="EMBL" id="TVP40874.1"/>
    </source>
</evidence>
<proteinExistence type="predicted"/>
<evidence type="ECO:0000256" key="1">
    <source>
        <dbReference type="SAM" id="Phobius"/>
    </source>
</evidence>
<keyword evidence="1" id="KW-0812">Transmembrane</keyword>
<dbReference type="RefSeq" id="WP_144729641.1">
    <property type="nucleotide sequence ID" value="NZ_ML675581.1"/>
</dbReference>
<feature type="transmembrane region" description="Helical" evidence="1">
    <location>
        <begin position="20"/>
        <end position="44"/>
    </location>
</feature>
<dbReference type="EMBL" id="VOAH01000005">
    <property type="protein sequence ID" value="TVP40874.1"/>
    <property type="molecule type" value="Genomic_DNA"/>
</dbReference>
<name>A0A557SW94_9ARCH</name>
<keyword evidence="1" id="KW-0472">Membrane</keyword>
<accession>A0A557SW94</accession>
<dbReference type="Proteomes" id="UP000315289">
    <property type="component" value="Unassembled WGS sequence"/>
</dbReference>